<sequence>MLETFKIVDLPAQAVACIHITVPATQIQTVMGPGIQELFAALQEQGVAPTGPWFTHHSRRPTDTFDFDICLPVAAAVKEQGRVKSGTIPAMRAAQTVYQGAYEGLGEAWGTFIQQIADAGHRTKVDLVETYVLGPETGAPPQEWRTQLTQPLE</sequence>
<proteinExistence type="predicted"/>
<evidence type="ECO:0000313" key="3">
    <source>
        <dbReference type="Proteomes" id="UP000450676"/>
    </source>
</evidence>
<dbReference type="Gene3D" id="3.20.80.10">
    <property type="entry name" value="Regulatory factor, effector binding domain"/>
    <property type="match status" value="1"/>
</dbReference>
<evidence type="ECO:0000313" key="2">
    <source>
        <dbReference type="EMBL" id="MYN06368.1"/>
    </source>
</evidence>
<dbReference type="InterPro" id="IPR010499">
    <property type="entry name" value="AraC_E-bd"/>
</dbReference>
<dbReference type="Pfam" id="PF06445">
    <property type="entry name" value="GyrI-like"/>
    <property type="match status" value="1"/>
</dbReference>
<evidence type="ECO:0000259" key="1">
    <source>
        <dbReference type="SMART" id="SM00871"/>
    </source>
</evidence>
<protein>
    <submittedName>
        <fullName evidence="2">AraC family transcriptional regulator</fullName>
    </submittedName>
</protein>
<keyword evidence="3" id="KW-1185">Reference proteome</keyword>
<dbReference type="Proteomes" id="UP000450676">
    <property type="component" value="Unassembled WGS sequence"/>
</dbReference>
<dbReference type="InterPro" id="IPR029442">
    <property type="entry name" value="GyrI-like"/>
</dbReference>
<reference evidence="2 3" key="1">
    <citation type="submission" date="2019-12" db="EMBL/GenBank/DDBJ databases">
        <title>Novel species isolated from a subtropical stream in China.</title>
        <authorList>
            <person name="Lu H."/>
        </authorList>
    </citation>
    <scope>NUCLEOTIDE SEQUENCE [LARGE SCALE GENOMIC DNA]</scope>
    <source>
        <strain evidence="2 3">FT127W</strain>
    </source>
</reference>
<feature type="domain" description="AraC effector-binding" evidence="1">
    <location>
        <begin position="3"/>
        <end position="153"/>
    </location>
</feature>
<gene>
    <name evidence="2" type="ORF">GTP77_03370</name>
</gene>
<dbReference type="AlphaFoldDB" id="A0A7X4H8R2"/>
<organism evidence="2 3">
    <name type="scientific">Pseudoduganella aquatica</name>
    <dbReference type="NCBI Taxonomy" id="2660641"/>
    <lineage>
        <taxon>Bacteria</taxon>
        <taxon>Pseudomonadati</taxon>
        <taxon>Pseudomonadota</taxon>
        <taxon>Betaproteobacteria</taxon>
        <taxon>Burkholderiales</taxon>
        <taxon>Oxalobacteraceae</taxon>
        <taxon>Telluria group</taxon>
        <taxon>Pseudoduganella</taxon>
    </lineage>
</organism>
<accession>A0A7X4H8R2</accession>
<name>A0A7X4H8R2_9BURK</name>
<comment type="caution">
    <text evidence="2">The sequence shown here is derived from an EMBL/GenBank/DDBJ whole genome shotgun (WGS) entry which is preliminary data.</text>
</comment>
<dbReference type="EMBL" id="WWCU01000002">
    <property type="protein sequence ID" value="MYN06368.1"/>
    <property type="molecule type" value="Genomic_DNA"/>
</dbReference>
<dbReference type="SMART" id="SM00871">
    <property type="entry name" value="AraC_E_bind"/>
    <property type="match status" value="1"/>
</dbReference>
<dbReference type="InterPro" id="IPR011256">
    <property type="entry name" value="Reg_factor_effector_dom_sf"/>
</dbReference>
<dbReference type="SUPFAM" id="SSF55136">
    <property type="entry name" value="Probable bacterial effector-binding domain"/>
    <property type="match status" value="1"/>
</dbReference>
<dbReference type="RefSeq" id="WP_161070740.1">
    <property type="nucleotide sequence ID" value="NZ_CP086370.1"/>
</dbReference>